<reference evidence="2 3" key="1">
    <citation type="journal article" date="2018" name="Sci. Rep.">
        <title>Genome sequence of the cauliflower mushroom Sparassis crispa (Hanabiratake) and its association with beneficial usage.</title>
        <authorList>
            <person name="Kiyama R."/>
            <person name="Furutani Y."/>
            <person name="Kawaguchi K."/>
            <person name="Nakanishi T."/>
        </authorList>
    </citation>
    <scope>NUCLEOTIDE SEQUENCE [LARGE SCALE GENOMIC DNA]</scope>
</reference>
<comment type="caution">
    <text evidence="2">The sequence shown here is derived from an EMBL/GenBank/DDBJ whole genome shotgun (WGS) entry which is preliminary data.</text>
</comment>
<dbReference type="PROSITE" id="PS50181">
    <property type="entry name" value="FBOX"/>
    <property type="match status" value="1"/>
</dbReference>
<dbReference type="GeneID" id="38783745"/>
<evidence type="ECO:0000313" key="2">
    <source>
        <dbReference type="EMBL" id="GBE86828.1"/>
    </source>
</evidence>
<dbReference type="InterPro" id="IPR036047">
    <property type="entry name" value="F-box-like_dom_sf"/>
</dbReference>
<keyword evidence="3" id="KW-1185">Reference proteome</keyword>
<evidence type="ECO:0000259" key="1">
    <source>
        <dbReference type="PROSITE" id="PS50181"/>
    </source>
</evidence>
<accession>A0A401GX68</accession>
<dbReference type="Proteomes" id="UP000287166">
    <property type="component" value="Unassembled WGS sequence"/>
</dbReference>
<dbReference type="InParanoid" id="A0A401GX68"/>
<feature type="domain" description="F-box" evidence="1">
    <location>
        <begin position="6"/>
        <end position="52"/>
    </location>
</feature>
<dbReference type="AlphaFoldDB" id="A0A401GX68"/>
<dbReference type="STRING" id="139825.A0A401GX68"/>
<dbReference type="EMBL" id="BFAD01000010">
    <property type="protein sequence ID" value="GBE86828.1"/>
    <property type="molecule type" value="Genomic_DNA"/>
</dbReference>
<evidence type="ECO:0000313" key="3">
    <source>
        <dbReference type="Proteomes" id="UP000287166"/>
    </source>
</evidence>
<organism evidence="2 3">
    <name type="scientific">Sparassis crispa</name>
    <dbReference type="NCBI Taxonomy" id="139825"/>
    <lineage>
        <taxon>Eukaryota</taxon>
        <taxon>Fungi</taxon>
        <taxon>Dikarya</taxon>
        <taxon>Basidiomycota</taxon>
        <taxon>Agaricomycotina</taxon>
        <taxon>Agaricomycetes</taxon>
        <taxon>Polyporales</taxon>
        <taxon>Sparassidaceae</taxon>
        <taxon>Sparassis</taxon>
    </lineage>
</organism>
<dbReference type="InterPro" id="IPR001810">
    <property type="entry name" value="F-box_dom"/>
</dbReference>
<sequence>MDAARSLSLQDIDDDTLIVVFRFLSVSSILAIRETCKRMEGISRMRIVWQNAYTCQVLLQGFPAPYASALDAVQLERNVLRALRVGNFWLSPSAAPRKVVEFKASSGTSVSEVHFLPRHEDRWLVTVSKGIWSMITCWDIPSICDPPERAQAVQIAEWSPKGMLFTGFVVNSDPDSEGILAASVSGRGQQSIEILNITSGSAEPPAFRTVDSIDTNFRVIALQGELIAFSNDSSDTTIMNWRTGNAALLCSSEPPVDQHFQYNRCLQVVFTHKSILVVRARSIELFAEPALHPPNEPSLPHYPLAYHTFGWIDGVSVSLQALPSDRITGCSVDPLSILLRAETDDPWASDTHTLNLFTLQPNPLYAEDSPVISNSVDANLSQVVSSQSATSPLERAPYLFPPVHSSLTSPSVHGFLRCTGIILGQYGTAVWIQPRPSRSTDLTMLDVHASETQAAETTRPRESLAAAVFAGPLQRHHPEISLDARTLWAESDRSSNWTAIDYDEELGRIALGSIDGRVTLLELGLPCDQQGWTR</sequence>
<dbReference type="SUPFAM" id="SSF81383">
    <property type="entry name" value="F-box domain"/>
    <property type="match status" value="1"/>
</dbReference>
<dbReference type="RefSeq" id="XP_027617741.1">
    <property type="nucleotide sequence ID" value="XM_027761940.1"/>
</dbReference>
<name>A0A401GX68_9APHY</name>
<protein>
    <recommendedName>
        <fullName evidence="1">F-box domain-containing protein</fullName>
    </recommendedName>
</protein>
<dbReference type="OrthoDB" id="3034442at2759"/>
<proteinExistence type="predicted"/>
<gene>
    <name evidence="2" type="ORF">SCP_1000700</name>
</gene>